<comment type="caution">
    <text evidence="2">The sequence shown here is derived from an EMBL/GenBank/DDBJ whole genome shotgun (WGS) entry which is preliminary data.</text>
</comment>
<proteinExistence type="predicted"/>
<gene>
    <name evidence="2" type="ORF">NRB56_69730</name>
</gene>
<evidence type="ECO:0000256" key="1">
    <source>
        <dbReference type="SAM" id="MobiDB-lite"/>
    </source>
</evidence>
<feature type="region of interest" description="Disordered" evidence="1">
    <location>
        <begin position="423"/>
        <end position="458"/>
    </location>
</feature>
<sequence>MHPWIPNGNESRISFWRRVREFAVPPSMIETATARRRAGDWIGACAAAGFDIDVDLPAIAHAHGRELAARIRADLRHLAPDLLRWHMPRIAPDGLLRPGLTATLARYDPGGTGCGRTTPVHLVVRTAPAWADAGQRIALAVWDGSSPGTGAVRHPHPRPDRRFRFDLHRHLWDARRSSELRNRSGTTDFVDDGTLPEPGERVLRGCAVGRWPAEAALLLHAEGRPAGPVLIRLGARRRVIVEPSAPANDPPALHITDGYPRGRISALPILPDAATWALPDLQLLRAGATTADRLHPLVAAALVPDFSLPRMRCDTGGIEPFPVECRGQRHRIGLVDGELTALDHSPAEIHREELLFALSGSPLPCLRAIDLAHRRPDCLAGVRERLTYGDIAGALAVVEGLLGPAARLRDGALRDELDEAARRREVHGHYRSDPPDACPPGPDRPRAHRAHPRHATAR</sequence>
<organism evidence="2 3">
    <name type="scientific">Nocardia aurantia</name>
    <dbReference type="NCBI Taxonomy" id="2585199"/>
    <lineage>
        <taxon>Bacteria</taxon>
        <taxon>Bacillati</taxon>
        <taxon>Actinomycetota</taxon>
        <taxon>Actinomycetes</taxon>
        <taxon>Mycobacteriales</taxon>
        <taxon>Nocardiaceae</taxon>
        <taxon>Nocardia</taxon>
    </lineage>
</organism>
<dbReference type="EMBL" id="WEGI01000018">
    <property type="protein sequence ID" value="MQY31364.1"/>
    <property type="molecule type" value="Genomic_DNA"/>
</dbReference>
<dbReference type="OrthoDB" id="3276909at2"/>
<evidence type="ECO:0000313" key="3">
    <source>
        <dbReference type="Proteomes" id="UP000431401"/>
    </source>
</evidence>
<evidence type="ECO:0000313" key="2">
    <source>
        <dbReference type="EMBL" id="MQY31364.1"/>
    </source>
</evidence>
<feature type="compositionally biased region" description="Basic residues" evidence="1">
    <location>
        <begin position="446"/>
        <end position="458"/>
    </location>
</feature>
<keyword evidence="3" id="KW-1185">Reference proteome</keyword>
<protein>
    <submittedName>
        <fullName evidence="2">Uncharacterized protein</fullName>
    </submittedName>
</protein>
<reference evidence="2 3" key="1">
    <citation type="submission" date="2019-10" db="EMBL/GenBank/DDBJ databases">
        <title>Nocardia macrotermitis sp. nov. and Nocardia aurantia sp. nov., isolated from the gut of fungus growing-termite Macrotermes natalensis.</title>
        <authorList>
            <person name="Benndorf R."/>
            <person name="Schwitalla J."/>
            <person name="Martin K."/>
            <person name="De Beer W."/>
            <person name="Kaster A.-K."/>
            <person name="Vollmers J."/>
            <person name="Poulsen M."/>
            <person name="Beemelmanns C."/>
        </authorList>
    </citation>
    <scope>NUCLEOTIDE SEQUENCE [LARGE SCALE GENOMIC DNA]</scope>
    <source>
        <strain evidence="2 3">RB56</strain>
    </source>
</reference>
<name>A0A7K0E2I6_9NOCA</name>
<feature type="compositionally biased region" description="Basic and acidic residues" evidence="1">
    <location>
        <begin position="423"/>
        <end position="434"/>
    </location>
</feature>
<accession>A0A7K0E2I6</accession>
<dbReference type="Proteomes" id="UP000431401">
    <property type="component" value="Unassembled WGS sequence"/>
</dbReference>
<dbReference type="AlphaFoldDB" id="A0A7K0E2I6"/>